<dbReference type="PROSITE" id="PS50110">
    <property type="entry name" value="RESPONSE_REGULATORY"/>
    <property type="match status" value="1"/>
</dbReference>
<feature type="domain" description="Histidine kinase" evidence="7">
    <location>
        <begin position="464"/>
        <end position="693"/>
    </location>
</feature>
<dbReference type="PANTHER" id="PTHR43065">
    <property type="entry name" value="SENSOR HISTIDINE KINASE"/>
    <property type="match status" value="1"/>
</dbReference>
<dbReference type="SUPFAM" id="SSF47384">
    <property type="entry name" value="Homodimeric domain of signal transducing histidine kinase"/>
    <property type="match status" value="1"/>
</dbReference>
<reference evidence="9" key="2">
    <citation type="submission" date="2023-01" db="EMBL/GenBank/DDBJ databases">
        <title>Draft genome sequence of Algimonas ampicilliniresistens strain NBRC 108219.</title>
        <authorList>
            <person name="Sun Q."/>
            <person name="Mori K."/>
        </authorList>
    </citation>
    <scope>NUCLEOTIDE SEQUENCE</scope>
    <source>
        <strain evidence="9">NBRC 108219</strain>
    </source>
</reference>
<dbReference type="InterPro" id="IPR005467">
    <property type="entry name" value="His_kinase_dom"/>
</dbReference>
<keyword evidence="3 4" id="KW-0597">Phosphoprotein</keyword>
<dbReference type="InterPro" id="IPR001789">
    <property type="entry name" value="Sig_transdc_resp-reg_receiver"/>
</dbReference>
<accession>A0ABQ5VCG3</accession>
<comment type="caution">
    <text evidence="9">The sequence shown here is derived from an EMBL/GenBank/DDBJ whole genome shotgun (WGS) entry which is preliminary data.</text>
</comment>
<evidence type="ECO:0000259" key="8">
    <source>
        <dbReference type="PROSITE" id="PS50110"/>
    </source>
</evidence>
<gene>
    <name evidence="9" type="ORF">GCM10007853_30600</name>
</gene>
<dbReference type="InterPro" id="IPR004358">
    <property type="entry name" value="Sig_transdc_His_kin-like_C"/>
</dbReference>
<feature type="transmembrane region" description="Helical" evidence="6">
    <location>
        <begin position="21"/>
        <end position="42"/>
    </location>
</feature>
<dbReference type="SUPFAM" id="SSF52172">
    <property type="entry name" value="CheY-like"/>
    <property type="match status" value="1"/>
</dbReference>
<evidence type="ECO:0000259" key="7">
    <source>
        <dbReference type="PROSITE" id="PS50109"/>
    </source>
</evidence>
<dbReference type="RefSeq" id="WP_284392450.1">
    <property type="nucleotide sequence ID" value="NZ_BSNK01000002.1"/>
</dbReference>
<name>A0ABQ5VCG3_9PROT</name>
<evidence type="ECO:0000313" key="10">
    <source>
        <dbReference type="Proteomes" id="UP001161391"/>
    </source>
</evidence>
<feature type="transmembrane region" description="Helical" evidence="6">
    <location>
        <begin position="48"/>
        <end position="70"/>
    </location>
</feature>
<dbReference type="InterPro" id="IPR011006">
    <property type="entry name" value="CheY-like_superfamily"/>
</dbReference>
<dbReference type="EMBL" id="BSNK01000002">
    <property type="protein sequence ID" value="GLQ25186.1"/>
    <property type="molecule type" value="Genomic_DNA"/>
</dbReference>
<dbReference type="Gene3D" id="3.30.565.10">
    <property type="entry name" value="Histidine kinase-like ATPase, C-terminal domain"/>
    <property type="match status" value="1"/>
</dbReference>
<keyword evidence="6" id="KW-0472">Membrane</keyword>
<dbReference type="PRINTS" id="PR00344">
    <property type="entry name" value="BCTRLSENSOR"/>
</dbReference>
<evidence type="ECO:0000256" key="4">
    <source>
        <dbReference type="PROSITE-ProRule" id="PRU00169"/>
    </source>
</evidence>
<dbReference type="Proteomes" id="UP001161391">
    <property type="component" value="Unassembled WGS sequence"/>
</dbReference>
<dbReference type="CDD" id="cd00082">
    <property type="entry name" value="HisKA"/>
    <property type="match status" value="1"/>
</dbReference>
<organism evidence="9 10">
    <name type="scientific">Algimonas ampicilliniresistens</name>
    <dbReference type="NCBI Taxonomy" id="1298735"/>
    <lineage>
        <taxon>Bacteria</taxon>
        <taxon>Pseudomonadati</taxon>
        <taxon>Pseudomonadota</taxon>
        <taxon>Alphaproteobacteria</taxon>
        <taxon>Maricaulales</taxon>
        <taxon>Robiginitomaculaceae</taxon>
        <taxon>Algimonas</taxon>
    </lineage>
</organism>
<evidence type="ECO:0000313" key="9">
    <source>
        <dbReference type="EMBL" id="GLQ25186.1"/>
    </source>
</evidence>
<feature type="region of interest" description="Disordered" evidence="5">
    <location>
        <begin position="306"/>
        <end position="326"/>
    </location>
</feature>
<evidence type="ECO:0000256" key="3">
    <source>
        <dbReference type="ARBA" id="ARBA00022553"/>
    </source>
</evidence>
<dbReference type="InterPro" id="IPR036890">
    <property type="entry name" value="HATPase_C_sf"/>
</dbReference>
<comment type="catalytic activity">
    <reaction evidence="1">
        <text>ATP + protein L-histidine = ADP + protein N-phospho-L-histidine.</text>
        <dbReference type="EC" id="2.7.13.3"/>
    </reaction>
</comment>
<keyword evidence="6" id="KW-0812">Transmembrane</keyword>
<dbReference type="PANTHER" id="PTHR43065:SF42">
    <property type="entry name" value="TWO-COMPONENT SENSOR PPRA"/>
    <property type="match status" value="1"/>
</dbReference>
<dbReference type="PROSITE" id="PS50109">
    <property type="entry name" value="HIS_KIN"/>
    <property type="match status" value="1"/>
</dbReference>
<dbReference type="SUPFAM" id="SSF55874">
    <property type="entry name" value="ATPase domain of HSP90 chaperone/DNA topoisomerase II/histidine kinase"/>
    <property type="match status" value="1"/>
</dbReference>
<keyword evidence="6" id="KW-1133">Transmembrane helix</keyword>
<dbReference type="SMART" id="SM00388">
    <property type="entry name" value="HisKA"/>
    <property type="match status" value="1"/>
</dbReference>
<dbReference type="InterPro" id="IPR036097">
    <property type="entry name" value="HisK_dim/P_sf"/>
</dbReference>
<reference evidence="9" key="1">
    <citation type="journal article" date="2014" name="Int. J. Syst. Evol. Microbiol.">
        <title>Complete genome of a new Firmicutes species belonging to the dominant human colonic microbiota ('Ruminococcus bicirculans') reveals two chromosomes and a selective capacity to utilize plant glucans.</title>
        <authorList>
            <consortium name="NISC Comparative Sequencing Program"/>
            <person name="Wegmann U."/>
            <person name="Louis P."/>
            <person name="Goesmann A."/>
            <person name="Henrissat B."/>
            <person name="Duncan S.H."/>
            <person name="Flint H.J."/>
        </authorList>
    </citation>
    <scope>NUCLEOTIDE SEQUENCE</scope>
    <source>
        <strain evidence="9">NBRC 108219</strain>
    </source>
</reference>
<dbReference type="EC" id="2.7.13.3" evidence="2"/>
<dbReference type="Pfam" id="PF00072">
    <property type="entry name" value="Response_reg"/>
    <property type="match status" value="1"/>
</dbReference>
<dbReference type="SMART" id="SM00448">
    <property type="entry name" value="REC"/>
    <property type="match status" value="1"/>
</dbReference>
<dbReference type="Gene3D" id="1.10.287.130">
    <property type="match status" value="1"/>
</dbReference>
<protein>
    <recommendedName>
        <fullName evidence="2">histidine kinase</fullName>
        <ecNumber evidence="2">2.7.13.3</ecNumber>
    </recommendedName>
</protein>
<dbReference type="Gene3D" id="3.40.50.2300">
    <property type="match status" value="1"/>
</dbReference>
<dbReference type="InterPro" id="IPR003594">
    <property type="entry name" value="HATPase_dom"/>
</dbReference>
<dbReference type="Pfam" id="PF02518">
    <property type="entry name" value="HATPase_c"/>
    <property type="match status" value="1"/>
</dbReference>
<evidence type="ECO:0000256" key="6">
    <source>
        <dbReference type="SAM" id="Phobius"/>
    </source>
</evidence>
<evidence type="ECO:0000256" key="2">
    <source>
        <dbReference type="ARBA" id="ARBA00012438"/>
    </source>
</evidence>
<sequence>MSDVIPSDTTPYKEPSQLAGWIGIIVLVALVLVGSIWGALAWNSLEPGLQVLVGGVIALAVLLASAMLIVMRAGGRNDRRAERRDSLYSDAFFQSVRPQLITRDGKPTLANRAYLDVARKLDVQVLGDTLPTLDRVFSTTESEGSAAIFRLHHMAADTKRAEEELNLIMPSGVLSRFRITVSRLVAGPNDLLWQIDEIAGADDATSSLAEAPIGLFSVTRDGRVLAINATMERWLGGPDALTPAHVNEFIEDPLVLLESDAVHGKTVRADTRLLTRKGVVTPTVMIARWTATDSGELIASVALHGHTSRPSTDKGASARPSLSASPAVGQVHQQASAFASVPFGVLHVDGADINTARVTYSNKAYRSLSGRSDPAGETFASLFEGQMVKKTLAGMSPADMSDLGAIDVTLSGSNSVPVALYVVPDPIVPERLWAYLVDISARKSLEEQVQQSQKMQAVGQLTAGVAHDFNNLLTAIRLNTDELLQRHPVGDPSYPELQNINATGARAAALVKKLLAFSRQQTRRAERIDVSEALSDMYLTLKQTLGGQAQLEINHARDLPHVMVDRSQFDNVIMNLCVNARDAMEAQGGGRIIIGSERISRASVSDTGLQSALKEFPVDDIVLISVSDSGTGMSDAVKGKIFEPFFTTKDQGKGTGLGLATVYGVIQQSGGHLAVDSKLGEGTTFKIYLPAAPRLGEDEKVVVKAPPAERKPADLAGQGNILFVEDEAAVRVIAAKSLRKRGYQVIEAEDGEEALEILEATTEPFDLLLSDVVMPGLDGPGLLKQGRHLLGDARIVFISGYAAEKFSDLLAEERDVTFLPKPFTLAELAEKVKSEIGEAVG</sequence>
<dbReference type="InterPro" id="IPR003661">
    <property type="entry name" value="HisK_dim/P_dom"/>
</dbReference>
<feature type="compositionally biased region" description="Low complexity" evidence="5">
    <location>
        <begin position="317"/>
        <end position="326"/>
    </location>
</feature>
<evidence type="ECO:0000256" key="1">
    <source>
        <dbReference type="ARBA" id="ARBA00000085"/>
    </source>
</evidence>
<feature type="domain" description="Response regulatory" evidence="8">
    <location>
        <begin position="720"/>
        <end position="836"/>
    </location>
</feature>
<evidence type="ECO:0000256" key="5">
    <source>
        <dbReference type="SAM" id="MobiDB-lite"/>
    </source>
</evidence>
<keyword evidence="10" id="KW-1185">Reference proteome</keyword>
<proteinExistence type="predicted"/>
<feature type="modified residue" description="4-aspartylphosphate" evidence="4">
    <location>
        <position position="771"/>
    </location>
</feature>
<dbReference type="SMART" id="SM00387">
    <property type="entry name" value="HATPase_c"/>
    <property type="match status" value="1"/>
</dbReference>
<dbReference type="Pfam" id="PF00512">
    <property type="entry name" value="HisKA"/>
    <property type="match status" value="1"/>
</dbReference>